<proteinExistence type="predicted"/>
<dbReference type="InterPro" id="IPR010607">
    <property type="entry name" value="DUF1194"/>
</dbReference>
<reference evidence="2" key="1">
    <citation type="submission" date="2017-08" db="EMBL/GenBank/DDBJ databases">
        <authorList>
            <person name="Varghese N."/>
            <person name="Submissions S."/>
        </authorList>
    </citation>
    <scope>NUCLEOTIDE SEQUENCE [LARGE SCALE GENOMIC DNA]</scope>
    <source>
        <strain evidence="2">KCTC 23107</strain>
    </source>
</reference>
<dbReference type="Proteomes" id="UP000219465">
    <property type="component" value="Unassembled WGS sequence"/>
</dbReference>
<evidence type="ECO:0000313" key="2">
    <source>
        <dbReference type="Proteomes" id="UP000219465"/>
    </source>
</evidence>
<dbReference type="Pfam" id="PF06707">
    <property type="entry name" value="DUF1194"/>
    <property type="match status" value="1"/>
</dbReference>
<protein>
    <submittedName>
        <fullName evidence="1">Uncharacterized protein DUF1194</fullName>
    </submittedName>
</protein>
<dbReference type="AlphaFoldDB" id="A0A286HNE7"/>
<organism evidence="1 2">
    <name type="scientific">Hoeflea halophila</name>
    <dbReference type="NCBI Taxonomy" id="714899"/>
    <lineage>
        <taxon>Bacteria</taxon>
        <taxon>Pseudomonadati</taxon>
        <taxon>Pseudomonadota</taxon>
        <taxon>Alphaproteobacteria</taxon>
        <taxon>Hyphomicrobiales</taxon>
        <taxon>Rhizobiaceae</taxon>
        <taxon>Hoeflea</taxon>
    </lineage>
</organism>
<accession>A0A286HNE7</accession>
<gene>
    <name evidence="1" type="ORF">SAMN05877838_0529</name>
</gene>
<dbReference type="EMBL" id="OCPC01000001">
    <property type="protein sequence ID" value="SOE08799.1"/>
    <property type="molecule type" value="Genomic_DNA"/>
</dbReference>
<name>A0A286HNE7_9HYPH</name>
<sequence length="241" mass="25936">MVRLGVLGGLGLLLHTATAAHSETVDLLLCLAADVSESVTPGEYELQRQGHASAIEDPEVVNLIRSGLHGRIAVTYVEWADQQQQHAGVDWHVVEGIASAREVASKIRRSPLPPWIGRSVRNTSISEVVHYCMRQFRSAPVASRRMVIDISSDGTNNVGARIDAVRDLAVSQGVVINALAIEDSLAPFPDGTHTRPIGGLVDYFETNVVGGSGSFVQVAKGYASFGEMIRKKFILELASLN</sequence>
<keyword evidence="2" id="KW-1185">Reference proteome</keyword>
<evidence type="ECO:0000313" key="1">
    <source>
        <dbReference type="EMBL" id="SOE08799.1"/>
    </source>
</evidence>
<dbReference type="SUPFAM" id="SSF53300">
    <property type="entry name" value="vWA-like"/>
    <property type="match status" value="1"/>
</dbReference>
<dbReference type="InterPro" id="IPR036465">
    <property type="entry name" value="vWFA_dom_sf"/>
</dbReference>